<reference evidence="1" key="2">
    <citation type="submission" date="2018-10" db="UniProtKB">
        <authorList>
            <consortium name="EnsemblPlants"/>
        </authorList>
    </citation>
    <scope>IDENTIFICATION</scope>
</reference>
<dbReference type="Gramene" id="TraesCLE_scaffold_068177_01G000200.1">
    <property type="protein sequence ID" value="TraesCLE_scaffold_068177_01G000200.1"/>
    <property type="gene ID" value="TraesCLE_scaffold_068177_01G000200"/>
</dbReference>
<dbReference type="Gramene" id="TraesCS1A03G0558600.1">
    <property type="protein sequence ID" value="TraesCS1A03G0558600.1.CDS1"/>
    <property type="gene ID" value="TraesCS1A03G0558600"/>
</dbReference>
<dbReference type="EnsemblPlants" id="TraesCS1A02G212100.1">
    <property type="protein sequence ID" value="TraesCS1A02G212100.1.cds1"/>
    <property type="gene ID" value="TraesCS1A02G212100"/>
</dbReference>
<dbReference type="Gramene" id="TraesWEE_scaffold_074709_01G000100.1">
    <property type="protein sequence ID" value="TraesWEE_scaffold_074709_01G000100.1"/>
    <property type="gene ID" value="TraesWEE_scaffold_074709_01G000100"/>
</dbReference>
<protein>
    <submittedName>
        <fullName evidence="1">Uncharacterized protein</fullName>
    </submittedName>
</protein>
<keyword evidence="2" id="KW-1185">Reference proteome</keyword>
<dbReference type="Gramene" id="TraesCS1A02G212100.1">
    <property type="protein sequence ID" value="TraesCS1A02G212100.1.cds1"/>
    <property type="gene ID" value="TraesCS1A02G212100"/>
</dbReference>
<reference evidence="1" key="1">
    <citation type="submission" date="2018-08" db="EMBL/GenBank/DDBJ databases">
        <authorList>
            <person name="Rossello M."/>
        </authorList>
    </citation>
    <scope>NUCLEOTIDE SEQUENCE [LARGE SCALE GENOMIC DNA]</scope>
    <source>
        <strain evidence="1">cv. Chinese Spring</strain>
    </source>
</reference>
<organism evidence="1">
    <name type="scientific">Triticum aestivum</name>
    <name type="common">Wheat</name>
    <dbReference type="NCBI Taxonomy" id="4565"/>
    <lineage>
        <taxon>Eukaryota</taxon>
        <taxon>Viridiplantae</taxon>
        <taxon>Streptophyta</taxon>
        <taxon>Embryophyta</taxon>
        <taxon>Tracheophyta</taxon>
        <taxon>Spermatophyta</taxon>
        <taxon>Magnoliopsida</taxon>
        <taxon>Liliopsida</taxon>
        <taxon>Poales</taxon>
        <taxon>Poaceae</taxon>
        <taxon>BOP clade</taxon>
        <taxon>Pooideae</taxon>
        <taxon>Triticodae</taxon>
        <taxon>Triticeae</taxon>
        <taxon>Triticinae</taxon>
        <taxon>Triticum</taxon>
    </lineage>
</organism>
<dbReference type="Gramene" id="TraesROB_scaffold_084194_01G000100.1">
    <property type="protein sequence ID" value="TraesROB_scaffold_084194_01G000100.1"/>
    <property type="gene ID" value="TraesROB_scaffold_084194_01G000100"/>
</dbReference>
<sequence>MPIVMLAETLLCQRMGVVEEGELITEAAIDKYVSLFHGQLPDLAVAALRALFRLDCDLATAVEDALMDHGGGAGLELQGQGGEDVTAA</sequence>
<accession>A0A3B5Y152</accession>
<dbReference type="Gramene" id="TraesRN1A0100601400.1">
    <property type="protein sequence ID" value="TraesRN1A0100601400.1"/>
    <property type="gene ID" value="TraesRN1A0100601400"/>
</dbReference>
<evidence type="ECO:0000313" key="2">
    <source>
        <dbReference type="Proteomes" id="UP000019116"/>
    </source>
</evidence>
<dbReference type="Proteomes" id="UP000019116">
    <property type="component" value="Chromosome 1A"/>
</dbReference>
<evidence type="ECO:0000313" key="1">
    <source>
        <dbReference type="EnsemblPlants" id="TraesCS1A02G212100.1.cds1"/>
    </source>
</evidence>
<name>A0A3B5Y152_WHEAT</name>
<dbReference type="AlphaFoldDB" id="A0A3B5Y152"/>
<proteinExistence type="predicted"/>